<dbReference type="RefSeq" id="WP_115662114.1">
    <property type="nucleotide sequence ID" value="NZ_LT991976.1"/>
</dbReference>
<organism evidence="2 3">
    <name type="scientific">Cupriavidus taiwanensis</name>
    <dbReference type="NCBI Taxonomy" id="164546"/>
    <lineage>
        <taxon>Bacteria</taxon>
        <taxon>Pseudomonadati</taxon>
        <taxon>Pseudomonadota</taxon>
        <taxon>Betaproteobacteria</taxon>
        <taxon>Burkholderiales</taxon>
        <taxon>Burkholderiaceae</taxon>
        <taxon>Cupriavidus</taxon>
    </lineage>
</organism>
<proteinExistence type="predicted"/>
<accession>A0A375IBV6</accession>
<dbReference type="EMBL" id="LT991976">
    <property type="protein sequence ID" value="SPK72283.1"/>
    <property type="molecule type" value="Genomic_DNA"/>
</dbReference>
<gene>
    <name evidence="2" type="ORF">CT19425_60401</name>
    <name evidence="1" type="ORF">CT19425_U440008</name>
</gene>
<dbReference type="AlphaFoldDB" id="A0A375IBV6"/>
<reference evidence="2 3" key="1">
    <citation type="submission" date="2018-01" db="EMBL/GenBank/DDBJ databases">
        <authorList>
            <person name="Gaut B.S."/>
            <person name="Morton B.R."/>
            <person name="Clegg M.T."/>
            <person name="Duvall M.R."/>
        </authorList>
    </citation>
    <scope>NUCLEOTIDE SEQUENCE [LARGE SCALE GENOMIC DNA]</scope>
    <source>
        <strain evidence="2">Cupriavidus taiwanensis LMG 19425</strain>
    </source>
</reference>
<evidence type="ECO:0000313" key="1">
    <source>
        <dbReference type="EMBL" id="SPK70233.1"/>
    </source>
</evidence>
<dbReference type="SUPFAM" id="SSF55729">
    <property type="entry name" value="Acyl-CoA N-acyltransferases (Nat)"/>
    <property type="match status" value="1"/>
</dbReference>
<sequence>MLKLLGRIRPRLRQRLRYLDLSLNASRTVRIRVVERPGMWMESARLDAMLAEMRGIVQRGIGKDLDYGVLSGDPERLRRAVITLLYDRDSGRAIAFNALSVMPIELRGGPVEAIHLGLVMVDPGYRTQGLSWVLYGLTCILLFFRRGLRPVWISNVTQVPAIIGKVAEVFVSAYPNPFAPSRRSFEHLSVAREIMRSHRHVFGVDRAAGFDEARFVITDAYTGGSDNLKKTFDEAPKHRDARANELCRRELDYRRGDDFLQIACLDLASARKYLLREVPRDSLPAILYQVAFLAVGRITLPLFHWLNPREPMGDLRARKSP</sequence>
<dbReference type="Proteomes" id="UP000255505">
    <property type="component" value="Unassembled WGS sequence"/>
</dbReference>
<name>A0A375IBV6_9BURK</name>
<dbReference type="Proteomes" id="UP000255505">
    <property type="component" value="Chromosome I"/>
</dbReference>
<dbReference type="InterPro" id="IPR016181">
    <property type="entry name" value="Acyl_CoA_acyltransferase"/>
</dbReference>
<dbReference type="EMBL" id="OOEF01000039">
    <property type="protein sequence ID" value="SPK70233.1"/>
    <property type="molecule type" value="Genomic_DNA"/>
</dbReference>
<evidence type="ECO:0000313" key="2">
    <source>
        <dbReference type="EMBL" id="SPK72283.1"/>
    </source>
</evidence>
<evidence type="ECO:0000313" key="3">
    <source>
        <dbReference type="Proteomes" id="UP000255505"/>
    </source>
</evidence>
<protein>
    <recommendedName>
        <fullName evidence="4">N-acetyltransferase domain-containing protein</fullName>
    </recommendedName>
</protein>
<evidence type="ECO:0008006" key="4">
    <source>
        <dbReference type="Google" id="ProtNLM"/>
    </source>
</evidence>